<evidence type="ECO:0000313" key="2">
    <source>
        <dbReference type="EMBL" id="KPV40756.1"/>
    </source>
</evidence>
<feature type="transmembrane region" description="Helical" evidence="1">
    <location>
        <begin position="177"/>
        <end position="200"/>
    </location>
</feature>
<reference evidence="2 3" key="1">
    <citation type="submission" date="2015-09" db="EMBL/GenBank/DDBJ databases">
        <title>Draft genome sequence of Alicyclobacillus ferrooxydans DSM 22381.</title>
        <authorList>
            <person name="Hemp J."/>
        </authorList>
    </citation>
    <scope>NUCLEOTIDE SEQUENCE [LARGE SCALE GENOMIC DNA]</scope>
    <source>
        <strain evidence="2 3">TC-34</strain>
    </source>
</reference>
<keyword evidence="3" id="KW-1185">Reference proteome</keyword>
<keyword evidence="1" id="KW-0812">Transmembrane</keyword>
<dbReference type="EMBL" id="LJCO01000096">
    <property type="protein sequence ID" value="KPV40756.1"/>
    <property type="molecule type" value="Genomic_DNA"/>
</dbReference>
<name>A0A0P9C6K5_9BACL</name>
<dbReference type="Proteomes" id="UP000050482">
    <property type="component" value="Unassembled WGS sequence"/>
</dbReference>
<dbReference type="RefSeq" id="WP_054971102.1">
    <property type="nucleotide sequence ID" value="NZ_LJCO01000096.1"/>
</dbReference>
<gene>
    <name evidence="2" type="ORF">AN477_20755</name>
</gene>
<proteinExistence type="predicted"/>
<feature type="transmembrane region" description="Helical" evidence="1">
    <location>
        <begin position="126"/>
        <end position="156"/>
    </location>
</feature>
<comment type="caution">
    <text evidence="2">The sequence shown here is derived from an EMBL/GenBank/DDBJ whole genome shotgun (WGS) entry which is preliminary data.</text>
</comment>
<dbReference type="OrthoDB" id="2374025at2"/>
<dbReference type="STRING" id="471514.AN477_20755"/>
<feature type="transmembrane region" description="Helical" evidence="1">
    <location>
        <begin position="269"/>
        <end position="290"/>
    </location>
</feature>
<dbReference type="AlphaFoldDB" id="A0A0P9C6K5"/>
<keyword evidence="1" id="KW-0472">Membrane</keyword>
<sequence>MNRWFGRLLVVVLFATAFLLPVLMYRPQVQAATQGRMTSAETLVTESPTVIPKNEQVEDVLVLGHNVTVEGKVTEILVVLDGNVHLGPNSYTGIVFDLGGSITQSRGAHVGAMYHVRLNTPFWNGALFGVTVSLLVWAGMLAVSVALVLLAVLCAIALRNQRVPLGKQDGSIRKMGLLGVLVTVIVGAVGSLLALTVVGLPVVGLIAILYLIAGIGGFSMTSMWIGGLVLGRQSNEPFVSPGNRAYIVQALIGSSLLMATMNIPFVGLIVFLMTWLTGIGAVTTWLSELLRARKLQKRHT</sequence>
<evidence type="ECO:0000256" key="1">
    <source>
        <dbReference type="SAM" id="Phobius"/>
    </source>
</evidence>
<feature type="transmembrane region" description="Helical" evidence="1">
    <location>
        <begin position="206"/>
        <end position="231"/>
    </location>
</feature>
<accession>A0A0P9C6K5</accession>
<evidence type="ECO:0000313" key="3">
    <source>
        <dbReference type="Proteomes" id="UP000050482"/>
    </source>
</evidence>
<organism evidence="2 3">
    <name type="scientific">Alicyclobacillus ferrooxydans</name>
    <dbReference type="NCBI Taxonomy" id="471514"/>
    <lineage>
        <taxon>Bacteria</taxon>
        <taxon>Bacillati</taxon>
        <taxon>Bacillota</taxon>
        <taxon>Bacilli</taxon>
        <taxon>Bacillales</taxon>
        <taxon>Alicyclobacillaceae</taxon>
        <taxon>Alicyclobacillus</taxon>
    </lineage>
</organism>
<feature type="transmembrane region" description="Helical" evidence="1">
    <location>
        <begin position="243"/>
        <end position="263"/>
    </location>
</feature>
<dbReference type="PATRIC" id="fig|471514.4.peg.1645"/>
<keyword evidence="1" id="KW-1133">Transmembrane helix</keyword>
<protein>
    <submittedName>
        <fullName evidence="2">Uncharacterized protein</fullName>
    </submittedName>
</protein>